<organism evidence="2 3">
    <name type="scientific">Hirsutella rhossiliensis</name>
    <dbReference type="NCBI Taxonomy" id="111463"/>
    <lineage>
        <taxon>Eukaryota</taxon>
        <taxon>Fungi</taxon>
        <taxon>Dikarya</taxon>
        <taxon>Ascomycota</taxon>
        <taxon>Pezizomycotina</taxon>
        <taxon>Sordariomycetes</taxon>
        <taxon>Hypocreomycetidae</taxon>
        <taxon>Hypocreales</taxon>
        <taxon>Ophiocordycipitaceae</taxon>
        <taxon>Hirsutella</taxon>
    </lineage>
</organism>
<dbReference type="InterPro" id="IPR056002">
    <property type="entry name" value="DUF7580"/>
</dbReference>
<keyword evidence="3" id="KW-1185">Reference proteome</keyword>
<name>A0A9P8SHP5_9HYPO</name>
<proteinExistence type="predicted"/>
<gene>
    <name evidence="2" type="ORF">HRG_06855</name>
</gene>
<evidence type="ECO:0000313" key="2">
    <source>
        <dbReference type="EMBL" id="KAH0961775.1"/>
    </source>
</evidence>
<reference evidence="2" key="1">
    <citation type="submission" date="2021-09" db="EMBL/GenBank/DDBJ databases">
        <title>A high-quality genome of the endoparasitic fungus Hirsutella rhossiliensis with a comparison of Hirsutella genomes reveals transposable elements contributing to genome size variation.</title>
        <authorList>
            <person name="Lin R."/>
            <person name="Jiao Y."/>
            <person name="Sun X."/>
            <person name="Ling J."/>
            <person name="Xie B."/>
            <person name="Cheng X."/>
        </authorList>
    </citation>
    <scope>NUCLEOTIDE SEQUENCE</scope>
    <source>
        <strain evidence="2">HR02</strain>
    </source>
</reference>
<dbReference type="Pfam" id="PF24476">
    <property type="entry name" value="DUF7580"/>
    <property type="match status" value="1"/>
</dbReference>
<sequence>MKVFFKWRQQLGTFVRELYMGHTSFAQSISLLLKQSVESSELNEMIDKPGCDLWRRTNLVEDLEQRLGIAYKPCMSTIQEIAEILMAIAGSLDIEGADKVTVLGLQAIVFANPPDPTETVLKKRYHFRRRINLVMDRRTISGLLKRLKRCNTRLYEFLEKADRIHDDVFDSRVKIRRLGLTDTRKQFRMQAQSCLLFSGCDAPASATRVGFRLDSTEVLRGPYLIDTPCTFISNTTTLSDLLTDMKRADFPDRDRYTLAITLASSLLQLSETPWLEHPWSKRDILFLRIKEDSHDSPDIEHPYLTQGYESTATGARAVNNQPISRRNLLSLAILLLEIRFGIPIERRQQPEDLGPDGEANEATDLTTAGRWLRREADKGSLSTAFLQAITYCLKCYIDPSATFGNPDFSKAVEDKVLEPLDREMKYLFA</sequence>
<protein>
    <recommendedName>
        <fullName evidence="1">DUF7580 domain-containing protein</fullName>
    </recommendedName>
</protein>
<dbReference type="OrthoDB" id="3565018at2759"/>
<feature type="domain" description="DUF7580" evidence="1">
    <location>
        <begin position="233"/>
        <end position="424"/>
    </location>
</feature>
<dbReference type="AlphaFoldDB" id="A0A9P8SHP5"/>
<accession>A0A9P8SHP5</accession>
<dbReference type="GeneID" id="68355984"/>
<dbReference type="Proteomes" id="UP000824596">
    <property type="component" value="Unassembled WGS sequence"/>
</dbReference>
<dbReference type="RefSeq" id="XP_044719288.1">
    <property type="nucleotide sequence ID" value="XM_044865326.1"/>
</dbReference>
<comment type="caution">
    <text evidence="2">The sequence shown here is derived from an EMBL/GenBank/DDBJ whole genome shotgun (WGS) entry which is preliminary data.</text>
</comment>
<evidence type="ECO:0000259" key="1">
    <source>
        <dbReference type="Pfam" id="PF24476"/>
    </source>
</evidence>
<evidence type="ECO:0000313" key="3">
    <source>
        <dbReference type="Proteomes" id="UP000824596"/>
    </source>
</evidence>
<dbReference type="EMBL" id="JAIZPD010000007">
    <property type="protein sequence ID" value="KAH0961775.1"/>
    <property type="molecule type" value="Genomic_DNA"/>
</dbReference>
<dbReference type="PANTHER" id="PTHR35186">
    <property type="entry name" value="ANK_REP_REGION DOMAIN-CONTAINING PROTEIN"/>
    <property type="match status" value="1"/>
</dbReference>
<dbReference type="PANTHER" id="PTHR35186:SF4">
    <property type="entry name" value="PRION-INHIBITION AND PROPAGATION HELO DOMAIN-CONTAINING PROTEIN"/>
    <property type="match status" value="1"/>
</dbReference>